<evidence type="ECO:0000313" key="9">
    <source>
        <dbReference type="Proteomes" id="UP000468735"/>
    </source>
</evidence>
<comment type="caution">
    <text evidence="8">The sequence shown here is derived from an EMBL/GenBank/DDBJ whole genome shotgun (WGS) entry which is preliminary data.</text>
</comment>
<dbReference type="Proteomes" id="UP000468735">
    <property type="component" value="Unassembled WGS sequence"/>
</dbReference>
<dbReference type="SUPFAM" id="SSF50022">
    <property type="entry name" value="ISP domain"/>
    <property type="match status" value="1"/>
</dbReference>
<evidence type="ECO:0000256" key="6">
    <source>
        <dbReference type="ARBA" id="ARBA00023014"/>
    </source>
</evidence>
<dbReference type="PROSITE" id="PS51296">
    <property type="entry name" value="RIESKE"/>
    <property type="match status" value="1"/>
</dbReference>
<accession>A0A6H9Y9W3</accession>
<dbReference type="SUPFAM" id="SSF55961">
    <property type="entry name" value="Bet v1-like"/>
    <property type="match status" value="1"/>
</dbReference>
<keyword evidence="6" id="KW-0411">Iron-sulfur</keyword>
<keyword evidence="5" id="KW-0408">Iron</keyword>
<keyword evidence="8" id="KW-0223">Dioxygenase</keyword>
<evidence type="ECO:0000256" key="2">
    <source>
        <dbReference type="ARBA" id="ARBA00022714"/>
    </source>
</evidence>
<dbReference type="GO" id="GO:0005506">
    <property type="term" value="F:iron ion binding"/>
    <property type="evidence" value="ECO:0007669"/>
    <property type="project" value="InterPro"/>
</dbReference>
<proteinExistence type="predicted"/>
<organism evidence="8 9">
    <name type="scientific">Actinomadura rudentiformis</name>
    <dbReference type="NCBI Taxonomy" id="359158"/>
    <lineage>
        <taxon>Bacteria</taxon>
        <taxon>Bacillati</taxon>
        <taxon>Actinomycetota</taxon>
        <taxon>Actinomycetes</taxon>
        <taxon>Streptosporangiales</taxon>
        <taxon>Thermomonosporaceae</taxon>
        <taxon>Actinomadura</taxon>
    </lineage>
</organism>
<dbReference type="PANTHER" id="PTHR43756">
    <property type="entry name" value="CHOLINE MONOOXYGENASE, CHLOROPLASTIC"/>
    <property type="match status" value="1"/>
</dbReference>
<name>A0A6H9Y9W3_9ACTN</name>
<dbReference type="EMBL" id="WBMT01000030">
    <property type="protein sequence ID" value="KAB2340371.1"/>
    <property type="molecule type" value="Genomic_DNA"/>
</dbReference>
<evidence type="ECO:0000313" key="8">
    <source>
        <dbReference type="EMBL" id="KAB2340371.1"/>
    </source>
</evidence>
<keyword evidence="3" id="KW-0479">Metal-binding</keyword>
<dbReference type="PRINTS" id="PR00090">
    <property type="entry name" value="RNGDIOXGNASE"/>
</dbReference>
<dbReference type="InterPro" id="IPR015879">
    <property type="entry name" value="Ring_hydroxy_dOase_asu_C_dom"/>
</dbReference>
<protein>
    <submittedName>
        <fullName evidence="8">Aromatic ring-hydroxylating dioxygenase subunit alpha</fullName>
    </submittedName>
</protein>
<dbReference type="InterPro" id="IPR001663">
    <property type="entry name" value="Rng_hydr_dOase-A"/>
</dbReference>
<evidence type="ECO:0000256" key="5">
    <source>
        <dbReference type="ARBA" id="ARBA00023004"/>
    </source>
</evidence>
<dbReference type="InterPro" id="IPR036922">
    <property type="entry name" value="Rieske_2Fe-2S_sf"/>
</dbReference>
<comment type="cofactor">
    <cofactor evidence="1">
        <name>Fe cation</name>
        <dbReference type="ChEBI" id="CHEBI:24875"/>
    </cofactor>
</comment>
<dbReference type="CDD" id="cd03469">
    <property type="entry name" value="Rieske_RO_Alpha_N"/>
    <property type="match status" value="1"/>
</dbReference>
<gene>
    <name evidence="8" type="ORF">F8566_45100</name>
</gene>
<evidence type="ECO:0000259" key="7">
    <source>
        <dbReference type="PROSITE" id="PS51296"/>
    </source>
</evidence>
<dbReference type="RefSeq" id="WP_151569786.1">
    <property type="nucleotide sequence ID" value="NZ_WBMT01000030.1"/>
</dbReference>
<dbReference type="GO" id="GO:0016705">
    <property type="term" value="F:oxidoreductase activity, acting on paired donors, with incorporation or reduction of molecular oxygen"/>
    <property type="evidence" value="ECO:0007669"/>
    <property type="project" value="UniProtKB-ARBA"/>
</dbReference>
<keyword evidence="9" id="KW-1185">Reference proteome</keyword>
<dbReference type="PANTHER" id="PTHR43756:SF5">
    <property type="entry name" value="CHOLINE MONOOXYGENASE, CHLOROPLASTIC"/>
    <property type="match status" value="1"/>
</dbReference>
<dbReference type="Gene3D" id="3.90.380.10">
    <property type="entry name" value="Naphthalene 1,2-dioxygenase Alpha Subunit, Chain A, domain 1"/>
    <property type="match status" value="2"/>
</dbReference>
<dbReference type="GO" id="GO:0051213">
    <property type="term" value="F:dioxygenase activity"/>
    <property type="evidence" value="ECO:0007669"/>
    <property type="project" value="UniProtKB-KW"/>
</dbReference>
<dbReference type="InterPro" id="IPR017941">
    <property type="entry name" value="Rieske_2Fe-2S"/>
</dbReference>
<reference evidence="8 9" key="1">
    <citation type="submission" date="2019-09" db="EMBL/GenBank/DDBJ databases">
        <title>Actinomadura physcomitrii sp. nov., a novel actinomycete isolated from moss [Physcomitrium sphaericum (Ludw) Fuernr].</title>
        <authorList>
            <person name="Zhuang X."/>
            <person name="Liu C."/>
        </authorList>
    </citation>
    <scope>NUCLEOTIDE SEQUENCE [LARGE SCALE GENOMIC DNA]</scope>
    <source>
        <strain evidence="8 9">HMC1</strain>
    </source>
</reference>
<dbReference type="GO" id="GO:0051537">
    <property type="term" value="F:2 iron, 2 sulfur cluster binding"/>
    <property type="evidence" value="ECO:0007669"/>
    <property type="project" value="UniProtKB-KW"/>
</dbReference>
<keyword evidence="4" id="KW-0560">Oxidoreductase</keyword>
<keyword evidence="2" id="KW-0001">2Fe-2S</keyword>
<evidence type="ECO:0000256" key="4">
    <source>
        <dbReference type="ARBA" id="ARBA00023002"/>
    </source>
</evidence>
<evidence type="ECO:0000256" key="1">
    <source>
        <dbReference type="ARBA" id="ARBA00001962"/>
    </source>
</evidence>
<feature type="domain" description="Rieske" evidence="7">
    <location>
        <begin position="68"/>
        <end position="176"/>
    </location>
</feature>
<dbReference type="AlphaFoldDB" id="A0A6H9Y9W3"/>
<evidence type="ECO:0000256" key="3">
    <source>
        <dbReference type="ARBA" id="ARBA00022723"/>
    </source>
</evidence>
<sequence length="405" mass="44635">MTTPTYVPGTGLDGAAHADALRVMERLVRHYRDKTTDLADGQWREPVRNYADPDLFRAEIEQVHRRIPLPLALSCELPGPHSYKAIEAAGIPVVITRDGDGRAHAMVNACRHRGAEIVGPGTGDARHLTCPYHAWSYDLRGCLTGVYGEKTFGPVDRAERSLIALPVEERAGIIFVCLTPGLELELDAWLGDTLPLLEALRLETRHHHSTRLIKGPNWKVVVDGYLEGYHFASLHRTTVFKTNLSNMAAFDAYGPHQRNVFALRPIAGAVSRPPETWDPATCTGPILWIFPGLAIAGGLRHQTAVSLVFPGRHVGESHTHQLILLNEPPSTEEEIKSADQARDWFHDVVLDEDYLTGEGVQRGMEALSGTDYVFGRNEPGVQHFHRALNGLMDGRKLDGTGALSS</sequence>
<dbReference type="Pfam" id="PF00848">
    <property type="entry name" value="Ring_hydroxyl_A"/>
    <property type="match status" value="1"/>
</dbReference>
<dbReference type="GO" id="GO:0004497">
    <property type="term" value="F:monooxygenase activity"/>
    <property type="evidence" value="ECO:0007669"/>
    <property type="project" value="UniProtKB-ARBA"/>
</dbReference>
<dbReference type="Pfam" id="PF00355">
    <property type="entry name" value="Rieske"/>
    <property type="match status" value="1"/>
</dbReference>
<dbReference type="Gene3D" id="2.102.10.10">
    <property type="entry name" value="Rieske [2Fe-2S] iron-sulphur domain"/>
    <property type="match status" value="1"/>
</dbReference>
<dbReference type="OrthoDB" id="5243643at2"/>